<evidence type="ECO:0000313" key="1">
    <source>
        <dbReference type="EMBL" id="PWJ60437.1"/>
    </source>
</evidence>
<comment type="caution">
    <text evidence="1">The sequence shown here is derived from an EMBL/GenBank/DDBJ whole genome shotgun (WGS) entry which is preliminary data.</text>
</comment>
<protein>
    <submittedName>
        <fullName evidence="1">Uncharacterized protein</fullName>
    </submittedName>
</protein>
<dbReference type="EMBL" id="QGDT01000001">
    <property type="protein sequence ID" value="PWJ60437.1"/>
    <property type="molecule type" value="Genomic_DNA"/>
</dbReference>
<reference evidence="1 2" key="1">
    <citation type="submission" date="2018-03" db="EMBL/GenBank/DDBJ databases">
        <title>Genomic Encyclopedia of Archaeal and Bacterial Type Strains, Phase II (KMG-II): from individual species to whole genera.</title>
        <authorList>
            <person name="Goeker M."/>
        </authorList>
    </citation>
    <scope>NUCLEOTIDE SEQUENCE [LARGE SCALE GENOMIC DNA]</scope>
    <source>
        <strain evidence="1 2">DSM 100346</strain>
    </source>
</reference>
<gene>
    <name evidence="1" type="ORF">CLV98_101621</name>
</gene>
<accession>A0A316BD74</accession>
<organism evidence="1 2">
    <name type="scientific">Dyadobacter jejuensis</name>
    <dbReference type="NCBI Taxonomy" id="1082580"/>
    <lineage>
        <taxon>Bacteria</taxon>
        <taxon>Pseudomonadati</taxon>
        <taxon>Bacteroidota</taxon>
        <taxon>Cytophagia</taxon>
        <taxon>Cytophagales</taxon>
        <taxon>Spirosomataceae</taxon>
        <taxon>Dyadobacter</taxon>
    </lineage>
</organism>
<keyword evidence="2" id="KW-1185">Reference proteome</keyword>
<dbReference type="AlphaFoldDB" id="A0A316BD74"/>
<dbReference type="Proteomes" id="UP000245880">
    <property type="component" value="Unassembled WGS sequence"/>
</dbReference>
<name>A0A316BD74_9BACT</name>
<proteinExistence type="predicted"/>
<evidence type="ECO:0000313" key="2">
    <source>
        <dbReference type="Proteomes" id="UP000245880"/>
    </source>
</evidence>
<sequence length="36" mass="4068">MNINAINSYNLYKVQSFVTILGFGQGLIPFSFNRIS</sequence>